<dbReference type="EMBL" id="LWDF02000109">
    <property type="protein sequence ID" value="KAE8257469.1"/>
    <property type="molecule type" value="Genomic_DNA"/>
</dbReference>
<dbReference type="Proteomes" id="UP000077521">
    <property type="component" value="Unassembled WGS sequence"/>
</dbReference>
<evidence type="ECO:0000313" key="2">
    <source>
        <dbReference type="EMBL" id="KAE8257469.1"/>
    </source>
</evidence>
<reference evidence="2" key="2">
    <citation type="journal article" date="2019" name="IMA Fungus">
        <title>Genome sequencing and comparison of five Tilletia species to identify candidate genes for the detection of regulated species infecting wheat.</title>
        <authorList>
            <person name="Nguyen H.D.T."/>
            <person name="Sultana T."/>
            <person name="Kesanakurti P."/>
            <person name="Hambleton S."/>
        </authorList>
    </citation>
    <scope>NUCLEOTIDE SEQUENCE</scope>
    <source>
        <strain evidence="2">DAOMC 236416</strain>
    </source>
</reference>
<evidence type="ECO:0000313" key="3">
    <source>
        <dbReference type="Proteomes" id="UP000077521"/>
    </source>
</evidence>
<accession>A0A177TIU0</accession>
<feature type="region of interest" description="Disordered" evidence="1">
    <location>
        <begin position="140"/>
        <end position="374"/>
    </location>
</feature>
<evidence type="ECO:0000256" key="1">
    <source>
        <dbReference type="SAM" id="MobiDB-lite"/>
    </source>
</evidence>
<feature type="compositionally biased region" description="Basic and acidic residues" evidence="1">
    <location>
        <begin position="206"/>
        <end position="216"/>
    </location>
</feature>
<gene>
    <name evidence="2" type="ORF">A4X13_0g2336</name>
</gene>
<organism evidence="2 3">
    <name type="scientific">Tilletia indica</name>
    <dbReference type="NCBI Taxonomy" id="43049"/>
    <lineage>
        <taxon>Eukaryota</taxon>
        <taxon>Fungi</taxon>
        <taxon>Dikarya</taxon>
        <taxon>Basidiomycota</taxon>
        <taxon>Ustilaginomycotina</taxon>
        <taxon>Exobasidiomycetes</taxon>
        <taxon>Tilletiales</taxon>
        <taxon>Tilletiaceae</taxon>
        <taxon>Tilletia</taxon>
    </lineage>
</organism>
<dbReference type="AlphaFoldDB" id="A0A177TIU0"/>
<protein>
    <submittedName>
        <fullName evidence="2">Uncharacterized protein</fullName>
    </submittedName>
</protein>
<feature type="compositionally biased region" description="Pro residues" evidence="1">
    <location>
        <begin position="168"/>
        <end position="183"/>
    </location>
</feature>
<keyword evidence="3" id="KW-1185">Reference proteome</keyword>
<sequence length="476" mass="51421">MLPTNIDGFVLFTSELGHSGDGNDPPVDNLALPTSSQACLELLHPGLRLAYNMAYAHAKRAEDAGERPDWTQIFIDEYLHGSNDDLPDRIRAHFDRYFADVRARTDRALAQARFVYLDTQHVVQGTLDSTSAVLEALEDEDRDDQHLDQAAPGSPSAVPLPLYDPRAPLRPGPSILPLPPPYRPGGSTQEVGYPPAHEATVDESEDRYASENDRPHLGIRTDVLTQATFADNDSVGVSGREGNEPSESESGTEPPPSQLRRLPHRIAASGDGSRSGVRHKTRSSINSSIAGRSRNVSHESRLAEANAGSSTSATQRRSSAPSRLPSSTSLGRSAGHSGSRASGRSASSIAGGSRDTISEPSTSSVRIPTSDSSLPTLSNAARAAVCGSRASQGVHNRWEYRGLLRWNNGLSDESLLTFEEALRESANRGDGQNTHRWPHLRERWECRACGTLRHEYVGSTTNLSKHSRTCSGSAAE</sequence>
<comment type="caution">
    <text evidence="2">The sequence shown here is derived from an EMBL/GenBank/DDBJ whole genome shotgun (WGS) entry which is preliminary data.</text>
</comment>
<proteinExistence type="predicted"/>
<feature type="compositionally biased region" description="Polar residues" evidence="1">
    <location>
        <begin position="358"/>
        <end position="374"/>
    </location>
</feature>
<feature type="compositionally biased region" description="Low complexity" evidence="1">
    <location>
        <begin position="309"/>
        <end position="354"/>
    </location>
</feature>
<name>A0A177TIU0_9BASI</name>
<reference evidence="2" key="1">
    <citation type="submission" date="2016-04" db="EMBL/GenBank/DDBJ databases">
        <authorList>
            <person name="Nguyen H.D."/>
            <person name="Samba Siva P."/>
            <person name="Cullis J."/>
            <person name="Levesque C.A."/>
            <person name="Hambleton S."/>
        </authorList>
    </citation>
    <scope>NUCLEOTIDE SEQUENCE</scope>
    <source>
        <strain evidence="2">DAOMC 236416</strain>
    </source>
</reference>